<name>A0A9E6Q6D2_9PSED</name>
<reference evidence="1 2" key="2">
    <citation type="journal article" date="2021" name="Microorganisms">
        <title>The Ever-Expanding Pseudomonas Genus: Description of 43 New Species and Partition of the Pseudomonas putida Group.</title>
        <authorList>
            <person name="Girard L."/>
            <person name="Lood C."/>
            <person name="Hofte M."/>
            <person name="Vandamme P."/>
            <person name="Rokni-Zadeh H."/>
            <person name="van Noort V."/>
            <person name="Lavigne R."/>
            <person name="De Mot R."/>
        </authorList>
    </citation>
    <scope>NUCLEOTIDE SEQUENCE [LARGE SCALE GENOMIC DNA]</scope>
    <source>
        <strain evidence="1 2">RW9S1A</strain>
    </source>
</reference>
<proteinExistence type="predicted"/>
<protein>
    <submittedName>
        <fullName evidence="1">Uncharacterized protein</fullName>
    </submittedName>
</protein>
<evidence type="ECO:0000313" key="2">
    <source>
        <dbReference type="Proteomes" id="UP000633418"/>
    </source>
</evidence>
<sequence length="159" mass="17326">MMQNRHYPKNPPSVGSIILTSYGAFAHENEIPKARAADAVRIGKEIADSYETNEEHLIAMMLLLSDIPVDPLLKASAAQKGSVLGLASLGYLLSRHATGDTVRQVLNQAGGVFLVNLIGDHEDPSVDVKVFNSWLEYQSYLEPILSNGHFTAQKTSSFS</sequence>
<dbReference type="KEGG" id="pxn:HU772_012520"/>
<keyword evidence="2" id="KW-1185">Reference proteome</keyword>
<dbReference type="Proteomes" id="UP000633418">
    <property type="component" value="Chromosome"/>
</dbReference>
<dbReference type="AlphaFoldDB" id="A0A9E6Q6D2"/>
<organism evidence="1 2">
    <name type="scientific">Pseudomonas xantholysinigenes</name>
    <dbReference type="NCBI Taxonomy" id="2745490"/>
    <lineage>
        <taxon>Bacteria</taxon>
        <taxon>Pseudomonadati</taxon>
        <taxon>Pseudomonadota</taxon>
        <taxon>Gammaproteobacteria</taxon>
        <taxon>Pseudomonadales</taxon>
        <taxon>Pseudomonadaceae</taxon>
        <taxon>Pseudomonas</taxon>
    </lineage>
</organism>
<dbReference type="EMBL" id="CP077095">
    <property type="protein sequence ID" value="QXI40946.1"/>
    <property type="molecule type" value="Genomic_DNA"/>
</dbReference>
<gene>
    <name evidence="1" type="ORF">HU772_012520</name>
</gene>
<accession>A0A9E6Q6D2</accession>
<reference evidence="1 2" key="1">
    <citation type="journal article" date="2020" name="Microorganisms">
        <title>Reliable Identification of Environmental Pseudomonas Isolates Using the rpoD Gene.</title>
        <authorList>
            <consortium name="The Broad Institute Genome Sequencing Platform"/>
            <person name="Girard L."/>
            <person name="Lood C."/>
            <person name="Rokni-Zadeh H."/>
            <person name="van Noort V."/>
            <person name="Lavigne R."/>
            <person name="De Mot R."/>
        </authorList>
    </citation>
    <scope>NUCLEOTIDE SEQUENCE [LARGE SCALE GENOMIC DNA]</scope>
    <source>
        <strain evidence="1 2">RW9S1A</strain>
    </source>
</reference>
<evidence type="ECO:0000313" key="1">
    <source>
        <dbReference type="EMBL" id="QXI40946.1"/>
    </source>
</evidence>